<dbReference type="PANTHER" id="PTHR28646:SF1">
    <property type="entry name" value="TRANSMEMBRANE PROTEIN 201"/>
    <property type="match status" value="1"/>
</dbReference>
<evidence type="ECO:0000256" key="7">
    <source>
        <dbReference type="SAM" id="MobiDB-lite"/>
    </source>
</evidence>
<feature type="non-terminal residue" evidence="10">
    <location>
        <position position="414"/>
    </location>
</feature>
<dbReference type="Pfam" id="PF09779">
    <property type="entry name" value="Ima1_N"/>
    <property type="match status" value="1"/>
</dbReference>
<proteinExistence type="inferred from homology"/>
<keyword evidence="3 8" id="KW-0812">Transmembrane</keyword>
<sequence length="414" mass="46649">MDWSIGGVAVASAALATLTVARFARWRVNCWFCNGNQWVPMRSRKQFTCEYCQQYNGFTEDGGYDKDIREQHRVLPPRVKYARSEGMLHGGVDSPFCSRCEEAMEKRRKAIADWEPQNEDEWAAEYEEYARRMERVYPLCERCEMNTQRRLTANKQRYKYLETLKGQLLNGKAGSIFSGLTSVSRMAARRVSCTGRRRFFSGGSLTTKLHLTGMILAAVILTTLIDTLLTDCGMEALPLPLQLRWLLSLVLTHSFSLSALISSSHAISFATNKNRISLPDLLSIPSLIWLASSLSSPVEGENALQAVASSSCVFLLLTAVAILPRKRKHRKRPNPILNSAFSVASTPMSQVSSQADSFALPSPRDENWSPLRREGETVKTPLTTHNRFRERNELNTPSEMEWEESEVCSPLSPL</sequence>
<feature type="compositionally biased region" description="Basic and acidic residues" evidence="7">
    <location>
        <begin position="363"/>
        <end position="377"/>
    </location>
</feature>
<evidence type="ECO:0000313" key="11">
    <source>
        <dbReference type="Proteomes" id="UP001328107"/>
    </source>
</evidence>
<dbReference type="Proteomes" id="UP001328107">
    <property type="component" value="Unassembled WGS sequence"/>
</dbReference>
<dbReference type="PANTHER" id="PTHR28646">
    <property type="entry name" value="TRANSMEMBRANE PROTEIN 201"/>
    <property type="match status" value="1"/>
</dbReference>
<evidence type="ECO:0000256" key="6">
    <source>
        <dbReference type="ARBA" id="ARBA00023242"/>
    </source>
</evidence>
<keyword evidence="6" id="KW-0539">Nucleus</keyword>
<reference evidence="11" key="1">
    <citation type="submission" date="2022-10" db="EMBL/GenBank/DDBJ databases">
        <title>Genome assembly of Pristionchus species.</title>
        <authorList>
            <person name="Yoshida K."/>
            <person name="Sommer R.J."/>
        </authorList>
    </citation>
    <scope>NUCLEOTIDE SEQUENCE [LARGE SCALE GENOMIC DNA]</scope>
    <source>
        <strain evidence="11">RS5460</strain>
    </source>
</reference>
<protein>
    <recommendedName>
        <fullName evidence="9">Ima1 N-terminal domain-containing protein</fullName>
    </recommendedName>
</protein>
<evidence type="ECO:0000256" key="8">
    <source>
        <dbReference type="SAM" id="Phobius"/>
    </source>
</evidence>
<evidence type="ECO:0000256" key="3">
    <source>
        <dbReference type="ARBA" id="ARBA00022692"/>
    </source>
</evidence>
<evidence type="ECO:0000256" key="1">
    <source>
        <dbReference type="ARBA" id="ARBA00004473"/>
    </source>
</evidence>
<name>A0AAN4ZAC4_9BILA</name>
<feature type="transmembrane region" description="Helical" evidence="8">
    <location>
        <begin position="304"/>
        <end position="323"/>
    </location>
</feature>
<feature type="transmembrane region" description="Helical" evidence="8">
    <location>
        <begin position="281"/>
        <end position="298"/>
    </location>
</feature>
<evidence type="ECO:0000259" key="9">
    <source>
        <dbReference type="Pfam" id="PF09779"/>
    </source>
</evidence>
<comment type="subcellular location">
    <subcellularLocation>
        <location evidence="1">Nucleus inner membrane</location>
        <topology evidence="1">Multi-pass membrane protein</topology>
    </subcellularLocation>
</comment>
<dbReference type="EMBL" id="BTRK01000002">
    <property type="protein sequence ID" value="GMR36991.1"/>
    <property type="molecule type" value="Genomic_DNA"/>
</dbReference>
<dbReference type="InterPro" id="IPR018617">
    <property type="entry name" value="Ima1_N"/>
</dbReference>
<comment type="similarity">
    <text evidence="2">Belongs to the TMEM201 family.</text>
</comment>
<keyword evidence="11" id="KW-1185">Reference proteome</keyword>
<keyword evidence="5 8" id="KW-0472">Membrane</keyword>
<dbReference type="GO" id="GO:0030473">
    <property type="term" value="P:nuclear migration along microtubule"/>
    <property type="evidence" value="ECO:0007669"/>
    <property type="project" value="TreeGrafter"/>
</dbReference>
<keyword evidence="4 8" id="KW-1133">Transmembrane helix</keyword>
<feature type="transmembrane region" description="Helical" evidence="8">
    <location>
        <begin position="245"/>
        <end position="269"/>
    </location>
</feature>
<feature type="transmembrane region" description="Helical" evidence="8">
    <location>
        <begin position="205"/>
        <end position="225"/>
    </location>
</feature>
<evidence type="ECO:0000256" key="4">
    <source>
        <dbReference type="ARBA" id="ARBA00022989"/>
    </source>
</evidence>
<gene>
    <name evidence="10" type="ORF">PMAYCL1PPCAC_07186</name>
</gene>
<feature type="transmembrane region" description="Helical" evidence="8">
    <location>
        <begin position="6"/>
        <end position="24"/>
    </location>
</feature>
<dbReference type="GO" id="GO:0051015">
    <property type="term" value="F:actin filament binding"/>
    <property type="evidence" value="ECO:0007669"/>
    <property type="project" value="TreeGrafter"/>
</dbReference>
<dbReference type="AlphaFoldDB" id="A0AAN4ZAC4"/>
<feature type="domain" description="Ima1 N-terminal" evidence="9">
    <location>
        <begin position="28"/>
        <end position="146"/>
    </location>
</feature>
<dbReference type="InterPro" id="IPR040041">
    <property type="entry name" value="TMEM201"/>
</dbReference>
<dbReference type="GO" id="GO:0005521">
    <property type="term" value="F:lamin binding"/>
    <property type="evidence" value="ECO:0007669"/>
    <property type="project" value="TreeGrafter"/>
</dbReference>
<evidence type="ECO:0000256" key="5">
    <source>
        <dbReference type="ARBA" id="ARBA00023136"/>
    </source>
</evidence>
<dbReference type="GO" id="GO:0005637">
    <property type="term" value="C:nuclear inner membrane"/>
    <property type="evidence" value="ECO:0007669"/>
    <property type="project" value="UniProtKB-SubCell"/>
</dbReference>
<evidence type="ECO:0000256" key="2">
    <source>
        <dbReference type="ARBA" id="ARBA00007600"/>
    </source>
</evidence>
<evidence type="ECO:0000313" key="10">
    <source>
        <dbReference type="EMBL" id="GMR36991.1"/>
    </source>
</evidence>
<feature type="region of interest" description="Disordered" evidence="7">
    <location>
        <begin position="353"/>
        <end position="414"/>
    </location>
</feature>
<comment type="caution">
    <text evidence="10">The sequence shown here is derived from an EMBL/GenBank/DDBJ whole genome shotgun (WGS) entry which is preliminary data.</text>
</comment>
<accession>A0AAN4ZAC4</accession>
<organism evidence="10 11">
    <name type="scientific">Pristionchus mayeri</name>
    <dbReference type="NCBI Taxonomy" id="1317129"/>
    <lineage>
        <taxon>Eukaryota</taxon>
        <taxon>Metazoa</taxon>
        <taxon>Ecdysozoa</taxon>
        <taxon>Nematoda</taxon>
        <taxon>Chromadorea</taxon>
        <taxon>Rhabditida</taxon>
        <taxon>Rhabditina</taxon>
        <taxon>Diplogasteromorpha</taxon>
        <taxon>Diplogasteroidea</taxon>
        <taxon>Neodiplogasteridae</taxon>
        <taxon>Pristionchus</taxon>
    </lineage>
</organism>